<dbReference type="Proteomes" id="UP001328107">
    <property type="component" value="Unassembled WGS sequence"/>
</dbReference>
<reference evidence="7" key="1">
    <citation type="submission" date="2022-10" db="EMBL/GenBank/DDBJ databases">
        <title>Genome assembly of Pristionchus species.</title>
        <authorList>
            <person name="Yoshida K."/>
            <person name="Sommer R.J."/>
        </authorList>
    </citation>
    <scope>NUCLEOTIDE SEQUENCE [LARGE SCALE GENOMIC DNA]</scope>
    <source>
        <strain evidence="7">RS5460</strain>
    </source>
</reference>
<feature type="region of interest" description="Disordered" evidence="3">
    <location>
        <begin position="517"/>
        <end position="553"/>
    </location>
</feature>
<keyword evidence="1" id="KW-0479">Metal-binding</keyword>
<feature type="region of interest" description="Disordered" evidence="3">
    <location>
        <begin position="794"/>
        <end position="834"/>
    </location>
</feature>
<feature type="compositionally biased region" description="Low complexity" evidence="3">
    <location>
        <begin position="819"/>
        <end position="828"/>
    </location>
</feature>
<feature type="region of interest" description="Disordered" evidence="3">
    <location>
        <begin position="575"/>
        <end position="637"/>
    </location>
</feature>
<evidence type="ECO:0000259" key="4">
    <source>
        <dbReference type="PROSITE" id="PS50004"/>
    </source>
</evidence>
<feature type="compositionally biased region" description="Basic and acidic residues" evidence="3">
    <location>
        <begin position="583"/>
        <end position="633"/>
    </location>
</feature>
<feature type="domain" description="Phorbol-ester/DAG-type" evidence="5">
    <location>
        <begin position="731"/>
        <end position="782"/>
    </location>
</feature>
<dbReference type="InterPro" id="IPR046349">
    <property type="entry name" value="C1-like_sf"/>
</dbReference>
<comment type="caution">
    <text evidence="6">The sequence shown here is derived from an EMBL/GenBank/DDBJ whole genome shotgun (WGS) entry which is preliminary data.</text>
</comment>
<dbReference type="SMART" id="SM00239">
    <property type="entry name" value="C2"/>
    <property type="match status" value="1"/>
</dbReference>
<dbReference type="SUPFAM" id="SSF49562">
    <property type="entry name" value="C2 domain (Calcium/lipid-binding domain, CaLB)"/>
    <property type="match status" value="1"/>
</dbReference>
<keyword evidence="2" id="KW-0862">Zinc</keyword>
<feature type="region of interest" description="Disordered" evidence="3">
    <location>
        <begin position="57"/>
        <end position="78"/>
    </location>
</feature>
<proteinExistence type="predicted"/>
<dbReference type="InterPro" id="IPR002219">
    <property type="entry name" value="PKC_DAG/PE"/>
</dbReference>
<dbReference type="PANTHER" id="PTHR21119">
    <property type="entry name" value="C2 DOMAIN-CONTAINING PROTEIN"/>
    <property type="match status" value="1"/>
</dbReference>
<feature type="non-terminal residue" evidence="6">
    <location>
        <position position="1"/>
    </location>
</feature>
<dbReference type="GO" id="GO:0046872">
    <property type="term" value="F:metal ion binding"/>
    <property type="evidence" value="ECO:0007669"/>
    <property type="project" value="UniProtKB-KW"/>
</dbReference>
<dbReference type="Gene3D" id="3.30.60.20">
    <property type="match status" value="1"/>
</dbReference>
<evidence type="ECO:0000256" key="2">
    <source>
        <dbReference type="ARBA" id="ARBA00022833"/>
    </source>
</evidence>
<dbReference type="InterPro" id="IPR039934">
    <property type="entry name" value="C2CD2/C2CD2L"/>
</dbReference>
<dbReference type="Pfam" id="PF00130">
    <property type="entry name" value="C1_1"/>
    <property type="match status" value="1"/>
</dbReference>
<dbReference type="SUPFAM" id="SSF57889">
    <property type="entry name" value="Cysteine-rich domain"/>
    <property type="match status" value="1"/>
</dbReference>
<dbReference type="SMART" id="SM00109">
    <property type="entry name" value="C1"/>
    <property type="match status" value="1"/>
</dbReference>
<dbReference type="EMBL" id="BTRK01000006">
    <property type="protein sequence ID" value="GMR60583.1"/>
    <property type="molecule type" value="Genomic_DNA"/>
</dbReference>
<feature type="compositionally biased region" description="Polar residues" evidence="3">
    <location>
        <begin position="63"/>
        <end position="76"/>
    </location>
</feature>
<gene>
    <name evidence="6" type="ORF">PMAYCL1PPCAC_30778</name>
</gene>
<dbReference type="PROSITE" id="PS00479">
    <property type="entry name" value="ZF_DAG_PE_1"/>
    <property type="match status" value="1"/>
</dbReference>
<dbReference type="PROSITE" id="PS50081">
    <property type="entry name" value="ZF_DAG_PE_2"/>
    <property type="match status" value="1"/>
</dbReference>
<keyword evidence="7" id="KW-1185">Reference proteome</keyword>
<name>A0AAN5IC06_9BILA</name>
<sequence length="834" mass="93580">FFFFFFSASIPFIIRFLSHPHVVIGLLGMDGLTWLLLSWAFVGGLCYLALTRLGNPSGGGQGEQRSTTSPLSTAPTKSDEWTNEVIQWLFNNLHKIPDPLEAWVKSLNEAAKKVTSPTKCEILFEGFGDHSNVSQPPRLSNIRVEHGPRDHMTVRSHIHLPHTKLKLVSSQRTPERMIVSNFDASIVDLRGEVEARLACIANQLYVMGCFNGRPEMEIELTNTDPNYSSEVSRSLVDDAVRRCLLSAVTNVNLSETSLPFANKSSMPRMSPGFGNTFTPSSSYDRDYTKDHFTPNQTSNGTINHNEPIADIFKKMSEPASKLMASHNASVVPNKLRVCVTKAQRLGGGRVDVVEPYVIIEMDEPAQKHQTTRSLKMNPFWEETFDFDLTPASEEILFEVYDAKGKDGDKTFLGLAIVNFEEIRRSGEAVHMFQLQGRPYKSDAVDGMLTCKFDFYYDPNLVSAGKKVDQVTIKRNDGSEFRETVSTQRRQIYDPMDNFDEPIIPTKTTVISVKAVERQPPPPKDASKGLMSAMRTSTEKVVPESPRHKESPYIFDQQASLDVKRTVPVQEIVNNRMSAASEPESSHLKPGETSEERGRGREKANGTAKRDHSFFSDLRERLSGRGKKADRARSVDVAGDDLEEAVSLPPSRDHSQTRWAGVDGKNRRYFETTSVGGRSGESTKSLYQHSTLLLEIVEGSEKKYFLIPPNILNEPEAVRLLKKGKKLHIYNEHTFVAVKIKGGAICNVCQGRIGRSFSKQAYQCRDCKMVCHKSCHYKTDTFCTESTVSRLHMPSTLKRSISPDGEEKKKEEGVRPPRRFPSSLSLLSSCLHRED</sequence>
<feature type="compositionally biased region" description="Basic and acidic residues" evidence="3">
    <location>
        <begin position="804"/>
        <end position="814"/>
    </location>
</feature>
<dbReference type="Pfam" id="PF00168">
    <property type="entry name" value="C2"/>
    <property type="match status" value="1"/>
</dbReference>
<dbReference type="CDD" id="cd20831">
    <property type="entry name" value="C1_dGM13116p-like"/>
    <property type="match status" value="1"/>
</dbReference>
<feature type="domain" description="C2" evidence="4">
    <location>
        <begin position="314"/>
        <end position="432"/>
    </location>
</feature>
<dbReference type="AlphaFoldDB" id="A0AAN5IC06"/>
<protein>
    <submittedName>
        <fullName evidence="6">Uncharacterized protein</fullName>
    </submittedName>
</protein>
<evidence type="ECO:0000256" key="3">
    <source>
        <dbReference type="SAM" id="MobiDB-lite"/>
    </source>
</evidence>
<evidence type="ECO:0000313" key="6">
    <source>
        <dbReference type="EMBL" id="GMR60583.1"/>
    </source>
</evidence>
<accession>A0AAN5IC06</accession>
<evidence type="ECO:0000313" key="7">
    <source>
        <dbReference type="Proteomes" id="UP001328107"/>
    </source>
</evidence>
<dbReference type="InterPro" id="IPR000008">
    <property type="entry name" value="C2_dom"/>
</dbReference>
<feature type="compositionally biased region" description="Basic and acidic residues" evidence="3">
    <location>
        <begin position="536"/>
        <end position="550"/>
    </location>
</feature>
<organism evidence="6 7">
    <name type="scientific">Pristionchus mayeri</name>
    <dbReference type="NCBI Taxonomy" id="1317129"/>
    <lineage>
        <taxon>Eukaryota</taxon>
        <taxon>Metazoa</taxon>
        <taxon>Ecdysozoa</taxon>
        <taxon>Nematoda</taxon>
        <taxon>Chromadorea</taxon>
        <taxon>Rhabditida</taxon>
        <taxon>Rhabditina</taxon>
        <taxon>Diplogasteromorpha</taxon>
        <taxon>Diplogasteroidea</taxon>
        <taxon>Neodiplogasteridae</taxon>
        <taxon>Pristionchus</taxon>
    </lineage>
</organism>
<evidence type="ECO:0000256" key="1">
    <source>
        <dbReference type="ARBA" id="ARBA00022723"/>
    </source>
</evidence>
<dbReference type="InterPro" id="IPR035892">
    <property type="entry name" value="C2_domain_sf"/>
</dbReference>
<dbReference type="Gene3D" id="2.60.40.150">
    <property type="entry name" value="C2 domain"/>
    <property type="match status" value="1"/>
</dbReference>
<dbReference type="PANTHER" id="PTHR21119:SF5">
    <property type="entry name" value="C2 DOMAIN-CONTAINING PROTEIN"/>
    <property type="match status" value="1"/>
</dbReference>
<dbReference type="PROSITE" id="PS50004">
    <property type="entry name" value="C2"/>
    <property type="match status" value="1"/>
</dbReference>
<evidence type="ECO:0000259" key="5">
    <source>
        <dbReference type="PROSITE" id="PS50081"/>
    </source>
</evidence>